<organism evidence="1 2">
    <name type="scientific">Brevundimonas bullata</name>
    <dbReference type="NCBI Taxonomy" id="13160"/>
    <lineage>
        <taxon>Bacteria</taxon>
        <taxon>Pseudomonadati</taxon>
        <taxon>Pseudomonadota</taxon>
        <taxon>Alphaproteobacteria</taxon>
        <taxon>Caulobacterales</taxon>
        <taxon>Caulobacteraceae</taxon>
        <taxon>Brevundimonas</taxon>
    </lineage>
</organism>
<dbReference type="RefSeq" id="WP_184268291.1">
    <property type="nucleotide sequence ID" value="NZ_JACHKY010000002.1"/>
</dbReference>
<evidence type="ECO:0000313" key="1">
    <source>
        <dbReference type="EMBL" id="MBB4797582.1"/>
    </source>
</evidence>
<dbReference type="EMBL" id="JACHKY010000002">
    <property type="protein sequence ID" value="MBB4797582.1"/>
    <property type="molecule type" value="Genomic_DNA"/>
</dbReference>
<dbReference type="SUPFAM" id="SSF49899">
    <property type="entry name" value="Concanavalin A-like lectins/glucanases"/>
    <property type="match status" value="1"/>
</dbReference>
<comment type="caution">
    <text evidence="1">The sequence shown here is derived from an EMBL/GenBank/DDBJ whole genome shotgun (WGS) entry which is preliminary data.</text>
</comment>
<reference evidence="1 2" key="1">
    <citation type="submission" date="2020-08" db="EMBL/GenBank/DDBJ databases">
        <title>Functional genomics of gut bacteria from endangered species of beetles.</title>
        <authorList>
            <person name="Carlos-Shanley C."/>
        </authorList>
    </citation>
    <scope>NUCLEOTIDE SEQUENCE [LARGE SCALE GENOMIC DNA]</scope>
    <source>
        <strain evidence="1 2">S00123</strain>
    </source>
</reference>
<evidence type="ECO:0008006" key="3">
    <source>
        <dbReference type="Google" id="ProtNLM"/>
    </source>
</evidence>
<keyword evidence="2" id="KW-1185">Reference proteome</keyword>
<protein>
    <recommendedName>
        <fullName evidence="3">Concanavalin A-like lectin/glucanase superfamily protein</fullName>
    </recommendedName>
</protein>
<name>A0A7W7N3V1_9CAUL</name>
<dbReference type="AlphaFoldDB" id="A0A7W7N3V1"/>
<accession>A0A7W7N3V1</accession>
<evidence type="ECO:0000313" key="2">
    <source>
        <dbReference type="Proteomes" id="UP000539957"/>
    </source>
</evidence>
<dbReference type="Proteomes" id="UP000539957">
    <property type="component" value="Unassembled WGS sequence"/>
</dbReference>
<dbReference type="InterPro" id="IPR013320">
    <property type="entry name" value="ConA-like_dom_sf"/>
</dbReference>
<proteinExistence type="predicted"/>
<gene>
    <name evidence="1" type="ORF">HNP32_001306</name>
</gene>
<sequence length="373" mass="38837">MTALLDLPGVTYTRAGTATAWRADGTLAEFAANVPRITDLGVLVEGQRTNLFARWDPTAAQVAVGGTALNCSDAPAPANAPLSGRKWIALDNSDSTAAAWAACQSIPTSTVVICSLLVETPDGSQPVFGVNDAGVDFQLRSQNGADLTAPSAKYIRRSGNVWEVQVTGTTQASVPTTQFGPRRHQTANKRPLKFSGLQLEQASIASSPIITTGAAATRGADILSLAKTIAAGEDFTLLISVRHPASADGVQPQRYFQFDAGDNNNRLYMQRTGPSQAVEVGLMVGGEAVMTIPGPVVAGAAQVKGAVRRKGNTYTLALNGVIYLAKAPTVPPPNLTTLSIGQGRGASPLNATIQSLQIFPFAVSDAQLVSLTQ</sequence>